<dbReference type="STRING" id="903983.BCR23_02555"/>
<keyword evidence="2" id="KW-1185">Reference proteome</keyword>
<sequence>MFVNACFIDQVLLTDNVERQKWYVHSKYKNSFNIQDERKQQLVVITTTNYPFMPNGIYLQSNDFSQLLSTIKIGEQIIWERKCLHFSTNHLLLTHGKSYSSTMEIMGEFSQNSQKRLFLYTNTLVKETGSQHSLAKFLEDENPFKEELYQLCSEDEIQQKSALDFLLGRGLGLTPSGDDMIVGHLAARLLLDKENSILNQLLLTELLSEQSVTTDISKHYLLCALSMRFSEPVIKLVDVLLTDSRQEQIESSVEAIIKVGHTSGVDLLAGFLTTIKFFSTK</sequence>
<reference evidence="2" key="1">
    <citation type="submission" date="2016-09" db="EMBL/GenBank/DDBJ databases">
        <authorList>
            <person name="Gulvik C.A."/>
        </authorList>
    </citation>
    <scope>NUCLEOTIDE SEQUENCE [LARGE SCALE GENOMIC DNA]</scope>
    <source>
        <strain evidence="2">LMG 26306</strain>
    </source>
</reference>
<dbReference type="OrthoDB" id="4933449at2"/>
<comment type="caution">
    <text evidence="1">The sequence shown here is derived from an EMBL/GenBank/DDBJ whole genome shotgun (WGS) entry which is preliminary data.</text>
</comment>
<evidence type="ECO:0000313" key="2">
    <source>
        <dbReference type="Proteomes" id="UP000094764"/>
    </source>
</evidence>
<dbReference type="Proteomes" id="UP000094764">
    <property type="component" value="Unassembled WGS sequence"/>
</dbReference>
<dbReference type="EMBL" id="MIKB01000001">
    <property type="protein sequence ID" value="OEG19591.1"/>
    <property type="molecule type" value="Genomic_DNA"/>
</dbReference>
<accession>A0A1E5H3Y2</accession>
<proteinExistence type="predicted"/>
<protein>
    <recommendedName>
        <fullName evidence="3">DUF2877 domain-containing protein</fullName>
    </recommendedName>
</protein>
<evidence type="ECO:0000313" key="1">
    <source>
        <dbReference type="EMBL" id="OEG19591.1"/>
    </source>
</evidence>
<gene>
    <name evidence="1" type="ORF">BCR23_02555</name>
</gene>
<dbReference type="InterPro" id="IPR021530">
    <property type="entry name" value="AllH-like"/>
</dbReference>
<organism evidence="1 2">
    <name type="scientific">Enterococcus quebecensis</name>
    <dbReference type="NCBI Taxonomy" id="903983"/>
    <lineage>
        <taxon>Bacteria</taxon>
        <taxon>Bacillati</taxon>
        <taxon>Bacillota</taxon>
        <taxon>Bacilli</taxon>
        <taxon>Lactobacillales</taxon>
        <taxon>Enterococcaceae</taxon>
        <taxon>Enterococcus</taxon>
    </lineage>
</organism>
<dbReference type="Pfam" id="PF11392">
    <property type="entry name" value="AllH"/>
    <property type="match status" value="1"/>
</dbReference>
<dbReference type="AlphaFoldDB" id="A0A1E5H3Y2"/>
<name>A0A1E5H3Y2_9ENTE</name>
<evidence type="ECO:0008006" key="3">
    <source>
        <dbReference type="Google" id="ProtNLM"/>
    </source>
</evidence>